<reference evidence="1" key="1">
    <citation type="journal article" date="2015" name="Nature">
        <title>Complex archaea that bridge the gap between prokaryotes and eukaryotes.</title>
        <authorList>
            <person name="Spang A."/>
            <person name="Saw J.H."/>
            <person name="Jorgensen S.L."/>
            <person name="Zaremba-Niedzwiedzka K."/>
            <person name="Martijn J."/>
            <person name="Lind A.E."/>
            <person name="van Eijk R."/>
            <person name="Schleper C."/>
            <person name="Guy L."/>
            <person name="Ettema T.J."/>
        </authorList>
    </citation>
    <scope>NUCLEOTIDE SEQUENCE</scope>
</reference>
<dbReference type="AlphaFoldDB" id="A0A0F9T975"/>
<gene>
    <name evidence="1" type="ORF">LCGC14_0757500</name>
</gene>
<evidence type="ECO:0000313" key="1">
    <source>
        <dbReference type="EMBL" id="KKN38038.1"/>
    </source>
</evidence>
<protein>
    <submittedName>
        <fullName evidence="1">Uncharacterized protein</fullName>
    </submittedName>
</protein>
<organism evidence="1">
    <name type="scientific">marine sediment metagenome</name>
    <dbReference type="NCBI Taxonomy" id="412755"/>
    <lineage>
        <taxon>unclassified sequences</taxon>
        <taxon>metagenomes</taxon>
        <taxon>ecological metagenomes</taxon>
    </lineage>
</organism>
<dbReference type="EMBL" id="LAZR01001856">
    <property type="protein sequence ID" value="KKN38038.1"/>
    <property type="molecule type" value="Genomic_DNA"/>
</dbReference>
<name>A0A0F9T975_9ZZZZ</name>
<accession>A0A0F9T975</accession>
<sequence>MSNKDWDALEYEVAKAIHEWHCPEEDWFRPSSWTGPVQEEYTHAAGAVMKLFMLYLRRL</sequence>
<proteinExistence type="predicted"/>
<comment type="caution">
    <text evidence="1">The sequence shown here is derived from an EMBL/GenBank/DDBJ whole genome shotgun (WGS) entry which is preliminary data.</text>
</comment>